<dbReference type="InterPro" id="IPR011059">
    <property type="entry name" value="Metal-dep_hydrolase_composite"/>
</dbReference>
<dbReference type="RefSeq" id="WP_221429803.1">
    <property type="nucleotide sequence ID" value="NZ_CP081294.1"/>
</dbReference>
<protein>
    <submittedName>
        <fullName evidence="5">Amidohydrolase family protein</fullName>
    </submittedName>
</protein>
<keyword evidence="6" id="KW-1185">Reference proteome</keyword>
<keyword evidence="2" id="KW-0378">Hydrolase</keyword>
<reference evidence="5 6" key="1">
    <citation type="submission" date="2021-08" db="EMBL/GenBank/DDBJ databases">
        <title>Comparative Genomics Analysis of the Genus Qipengyuania Reveals Extensive Genetic Diversity and Metabolic Versatility, Including the Description of Fifteen Novel Species.</title>
        <authorList>
            <person name="Liu Y."/>
        </authorList>
    </citation>
    <scope>NUCLEOTIDE SEQUENCE [LARGE SCALE GENOMIC DNA]</scope>
    <source>
        <strain evidence="5 6">1NDH1</strain>
    </source>
</reference>
<feature type="chain" id="PRO_5046327544" evidence="3">
    <location>
        <begin position="22"/>
        <end position="430"/>
    </location>
</feature>
<evidence type="ECO:0000256" key="1">
    <source>
        <dbReference type="ARBA" id="ARBA00010716"/>
    </source>
</evidence>
<dbReference type="InterPro" id="IPR032466">
    <property type="entry name" value="Metal_Hydrolase"/>
</dbReference>
<evidence type="ECO:0000313" key="6">
    <source>
        <dbReference type="Proteomes" id="UP000824321"/>
    </source>
</evidence>
<dbReference type="SUPFAM" id="SSF51338">
    <property type="entry name" value="Composite domain of metallo-dependent hydrolases"/>
    <property type="match status" value="1"/>
</dbReference>
<accession>A0ABX8ZYE2</accession>
<organism evidence="5 6">
    <name type="scientific">Qipengyuania gelatinilytica</name>
    <dbReference type="NCBI Taxonomy" id="2867231"/>
    <lineage>
        <taxon>Bacteria</taxon>
        <taxon>Pseudomonadati</taxon>
        <taxon>Pseudomonadota</taxon>
        <taxon>Alphaproteobacteria</taxon>
        <taxon>Sphingomonadales</taxon>
        <taxon>Erythrobacteraceae</taxon>
        <taxon>Qipengyuania</taxon>
    </lineage>
</organism>
<dbReference type="Proteomes" id="UP000824321">
    <property type="component" value="Chromosome"/>
</dbReference>
<dbReference type="SUPFAM" id="SSF51556">
    <property type="entry name" value="Metallo-dependent hydrolases"/>
    <property type="match status" value="1"/>
</dbReference>
<evidence type="ECO:0000256" key="2">
    <source>
        <dbReference type="ARBA" id="ARBA00022801"/>
    </source>
</evidence>
<evidence type="ECO:0000256" key="3">
    <source>
        <dbReference type="SAM" id="SignalP"/>
    </source>
</evidence>
<sequence>MKRLLALAASAIALSASPLSAQDFVIANATLATGDGSEPIENGVVIVDDGKVVYAGPMSGAGSFETDSVTDVKGAWVTPGLFATVTTLGLWDVGAVSESNDTRAGGSPFNAALDVSRAINPDSQHIKIHRAAGVTRAATVLTNTGSIFGGQGTVIDLGADADPVTTPRAFQVVHLGENGARLAGGSRAATYAEFANALREARDFANGRWDAESAMLTRADAEALVPVVNGRQKLYVAVERASDIRAVLGLMREYRSLDLVLVGASEGWLVADEIAAAGVPVIADGLDDLPRSFEELASTQSNVGRMAAAGVKVAINASAMENPRNLNQYAGNLVALTRVPGAGGLSWGQAFAAISSVPAEISRLGGRAGSLVPGAAGDIVIWDGDPLEVGSVPTQVYIDGVAQPLENHQSRLRDRYRDLDESDLPKAFDW</sequence>
<dbReference type="InterPro" id="IPR013108">
    <property type="entry name" value="Amidohydro_3"/>
</dbReference>
<gene>
    <name evidence="5" type="ORF">K3136_07905</name>
</gene>
<dbReference type="Gene3D" id="3.20.20.140">
    <property type="entry name" value="Metal-dependent hydrolases"/>
    <property type="match status" value="1"/>
</dbReference>
<dbReference type="PANTHER" id="PTHR11113:SF14">
    <property type="entry name" value="N-ACETYLGLUCOSAMINE-6-PHOSPHATE DEACETYLASE"/>
    <property type="match status" value="1"/>
</dbReference>
<dbReference type="Pfam" id="PF07969">
    <property type="entry name" value="Amidohydro_3"/>
    <property type="match status" value="1"/>
</dbReference>
<dbReference type="EMBL" id="CP081294">
    <property type="protein sequence ID" value="QZD94037.1"/>
    <property type="molecule type" value="Genomic_DNA"/>
</dbReference>
<evidence type="ECO:0000259" key="4">
    <source>
        <dbReference type="Pfam" id="PF07969"/>
    </source>
</evidence>
<dbReference type="PANTHER" id="PTHR11113">
    <property type="entry name" value="N-ACETYLGLUCOSAMINE-6-PHOSPHATE DEACETYLASE"/>
    <property type="match status" value="1"/>
</dbReference>
<comment type="similarity">
    <text evidence="1">Belongs to the metallo-dependent hydrolases superfamily. NagA family.</text>
</comment>
<feature type="domain" description="Amidohydrolase 3" evidence="4">
    <location>
        <begin position="337"/>
        <end position="400"/>
    </location>
</feature>
<evidence type="ECO:0000313" key="5">
    <source>
        <dbReference type="EMBL" id="QZD94037.1"/>
    </source>
</evidence>
<feature type="signal peptide" evidence="3">
    <location>
        <begin position="1"/>
        <end position="21"/>
    </location>
</feature>
<keyword evidence="3" id="KW-0732">Signal</keyword>
<dbReference type="Gene3D" id="2.30.40.10">
    <property type="entry name" value="Urease, subunit C, domain 1"/>
    <property type="match status" value="1"/>
</dbReference>
<name>A0ABX8ZYE2_9SPHN</name>
<proteinExistence type="inferred from homology"/>